<protein>
    <submittedName>
        <fullName evidence="1">Uncharacterized protein</fullName>
    </submittedName>
</protein>
<organism evidence="1 2">
    <name type="scientific">Trichonephila clavipes</name>
    <name type="common">Golden silk orbweaver</name>
    <name type="synonym">Nephila clavipes</name>
    <dbReference type="NCBI Taxonomy" id="2585209"/>
    <lineage>
        <taxon>Eukaryota</taxon>
        <taxon>Metazoa</taxon>
        <taxon>Ecdysozoa</taxon>
        <taxon>Arthropoda</taxon>
        <taxon>Chelicerata</taxon>
        <taxon>Arachnida</taxon>
        <taxon>Araneae</taxon>
        <taxon>Araneomorphae</taxon>
        <taxon>Entelegynae</taxon>
        <taxon>Araneoidea</taxon>
        <taxon>Nephilidae</taxon>
        <taxon>Trichonephila</taxon>
    </lineage>
</organism>
<gene>
    <name evidence="1" type="primary">AVEN_261785_1</name>
    <name evidence="1" type="ORF">TNCV_3651811</name>
</gene>
<evidence type="ECO:0000313" key="2">
    <source>
        <dbReference type="Proteomes" id="UP000887159"/>
    </source>
</evidence>
<reference evidence="1" key="1">
    <citation type="submission" date="2020-08" db="EMBL/GenBank/DDBJ databases">
        <title>Multicomponent nature underlies the extraordinary mechanical properties of spider dragline silk.</title>
        <authorList>
            <person name="Kono N."/>
            <person name="Nakamura H."/>
            <person name="Mori M."/>
            <person name="Yoshida Y."/>
            <person name="Ohtoshi R."/>
            <person name="Malay A.D."/>
            <person name="Moran D.A.P."/>
            <person name="Tomita M."/>
            <person name="Numata K."/>
            <person name="Arakawa K."/>
        </authorList>
    </citation>
    <scope>NUCLEOTIDE SEQUENCE</scope>
</reference>
<name>A0A8X6VBF2_TRICX</name>
<keyword evidence="2" id="KW-1185">Reference proteome</keyword>
<dbReference type="AlphaFoldDB" id="A0A8X6VBF2"/>
<comment type="caution">
    <text evidence="1">The sequence shown here is derived from an EMBL/GenBank/DDBJ whole genome shotgun (WGS) entry which is preliminary data.</text>
</comment>
<evidence type="ECO:0000313" key="1">
    <source>
        <dbReference type="EMBL" id="GFY06394.1"/>
    </source>
</evidence>
<dbReference type="EMBL" id="BMAU01021259">
    <property type="protein sequence ID" value="GFY06394.1"/>
    <property type="molecule type" value="Genomic_DNA"/>
</dbReference>
<accession>A0A8X6VBF2</accession>
<sequence>MNFPRYSCLYSRFHGCTSFRTEDYTVILDFADEPFTNWSLLHLYRFDRLTTDAKHTFAEALKVFFKTEAPLTVACEHDSWTAVLGNSKIIMPSLEDVATFQLYATPYFVSDPSLVAAYLQGRAQAASDYIFMYNNCVLYLDKNDLPSPGGCYFEPSQNCPKSLYRICLLSNEPMQQVLSVASEWKTRRDVVTLPFLTQESIALPKMIPFQPVGFPHLPDERAISAGVIQKRLSLRHPCCLIQDVLASYYRSYLLAHEGQESETVLQNVGLIIEWPLRLMFDGTRPNAKEVKSFVALAVNGQQPTRVLYVRYPYDVYTLYNEVPSTHWTPIQYVSPVLTLDAEKVSVDGVVMGFMHQNSFFCFSFPVLESRPTYDSNRNVQCLLTPADPSVLNDCKVLETFQYNAQYSLHRVQMKGIPMNAWCLTTAQNRSEYPTQRHLPRLVQEWLNFFENHAGSMKMDLVDVSIIQMALTLARHKICFQTKIDSKAKRKQKGNRIMLSDNEITLSMGPEEAEVVNNLRLGNPNEPKPSDGSCNIC</sequence>
<dbReference type="Proteomes" id="UP000887159">
    <property type="component" value="Unassembled WGS sequence"/>
</dbReference>
<proteinExistence type="predicted"/>